<proteinExistence type="predicted"/>
<reference evidence="1 2" key="1">
    <citation type="submission" date="2024-05" db="EMBL/GenBank/DDBJ databases">
        <title>Genetic variation in Jamaican populations of the coffee berry borer (Hypothenemus hampei).</title>
        <authorList>
            <person name="Errbii M."/>
            <person name="Myrie A."/>
        </authorList>
    </citation>
    <scope>NUCLEOTIDE SEQUENCE [LARGE SCALE GENOMIC DNA]</scope>
    <source>
        <strain evidence="1">JA-Hopewell-2020-01-JO</strain>
        <tissue evidence="1">Whole body</tissue>
    </source>
</reference>
<sequence length="126" mass="14494">MCLQEISCSKQLNLNVESSITKAHLKQQCFFPVYNTIRNLIEPIFLIILENPTYIFNISIVINRVESDLDGKRPCPQFKKNPDAWTTLGLATGRSTLEALNFVGDTTQTLPIERLEYEFDPVWIQM</sequence>
<comment type="caution">
    <text evidence="1">The sequence shown here is derived from an EMBL/GenBank/DDBJ whole genome shotgun (WGS) entry which is preliminary data.</text>
</comment>
<evidence type="ECO:0000313" key="1">
    <source>
        <dbReference type="EMBL" id="KAL1506296.1"/>
    </source>
</evidence>
<evidence type="ECO:0000313" key="2">
    <source>
        <dbReference type="Proteomes" id="UP001566132"/>
    </source>
</evidence>
<dbReference type="AlphaFoldDB" id="A0ABD1EZQ7"/>
<organism evidence="1 2">
    <name type="scientific">Hypothenemus hampei</name>
    <name type="common">Coffee berry borer</name>
    <dbReference type="NCBI Taxonomy" id="57062"/>
    <lineage>
        <taxon>Eukaryota</taxon>
        <taxon>Metazoa</taxon>
        <taxon>Ecdysozoa</taxon>
        <taxon>Arthropoda</taxon>
        <taxon>Hexapoda</taxon>
        <taxon>Insecta</taxon>
        <taxon>Pterygota</taxon>
        <taxon>Neoptera</taxon>
        <taxon>Endopterygota</taxon>
        <taxon>Coleoptera</taxon>
        <taxon>Polyphaga</taxon>
        <taxon>Cucujiformia</taxon>
        <taxon>Curculionidae</taxon>
        <taxon>Scolytinae</taxon>
        <taxon>Hypothenemus</taxon>
    </lineage>
</organism>
<dbReference type="Proteomes" id="UP001566132">
    <property type="component" value="Unassembled WGS sequence"/>
</dbReference>
<protein>
    <submittedName>
        <fullName evidence="1">Uncharacterized protein</fullName>
    </submittedName>
</protein>
<dbReference type="EMBL" id="JBDJPC010000004">
    <property type="protein sequence ID" value="KAL1506296.1"/>
    <property type="molecule type" value="Genomic_DNA"/>
</dbReference>
<keyword evidence="2" id="KW-1185">Reference proteome</keyword>
<gene>
    <name evidence="1" type="ORF">ABEB36_005687</name>
</gene>
<name>A0ABD1EZQ7_HYPHA</name>
<accession>A0ABD1EZQ7</accession>